<evidence type="ECO:0000313" key="5">
    <source>
        <dbReference type="Proteomes" id="UP000186904"/>
    </source>
</evidence>
<organism evidence="3 4">
    <name type="scientific">Halopseudomonas bauzanensis</name>
    <dbReference type="NCBI Taxonomy" id="653930"/>
    <lineage>
        <taxon>Bacteria</taxon>
        <taxon>Pseudomonadati</taxon>
        <taxon>Pseudomonadota</taxon>
        <taxon>Gammaproteobacteria</taxon>
        <taxon>Pseudomonadales</taxon>
        <taxon>Pseudomonadaceae</taxon>
        <taxon>Halopseudomonas</taxon>
    </lineage>
</organism>
<dbReference type="PANTHER" id="PTHR33840:SF1">
    <property type="entry name" value="TLE1 PHOSPHOLIPASE DOMAIN-CONTAINING PROTEIN"/>
    <property type="match status" value="1"/>
</dbReference>
<dbReference type="GO" id="GO:0016787">
    <property type="term" value="F:hydrolase activity"/>
    <property type="evidence" value="ECO:0007669"/>
    <property type="project" value="UniProtKB-KW"/>
</dbReference>
<feature type="region of interest" description="Disordered" evidence="1">
    <location>
        <begin position="585"/>
        <end position="605"/>
    </location>
</feature>
<gene>
    <name evidence="3" type="ORF">SAMN04487855_0352</name>
    <name evidence="2" type="ORF">SAMN05216589_1275</name>
</gene>
<accession>A0A1I4J2Y9</accession>
<dbReference type="RefSeq" id="WP_083392407.1">
    <property type="nucleotide sequence ID" value="NZ_FOGN01000001.1"/>
</dbReference>
<dbReference type="AlphaFoldDB" id="A0A1I4J2Y9"/>
<dbReference type="Proteomes" id="UP000186599">
    <property type="component" value="Unassembled WGS sequence"/>
</dbReference>
<evidence type="ECO:0000313" key="2">
    <source>
        <dbReference type="EMBL" id="SER67616.1"/>
    </source>
</evidence>
<evidence type="ECO:0000313" key="3">
    <source>
        <dbReference type="EMBL" id="SFL60998.1"/>
    </source>
</evidence>
<sequence>MTSCDNLLLAQAISSRSRVPDSLYPSCGKTLHIGFFFDGFARHRENDLLDNKVSNVARLFLAHNDPEKDDELNLYRRVYLSGLGTDYDASLGARAKGSAHIAGSKTMDIPTDVAGDQAWQGVKDSWNGNSGWQRLRRQLGDLKQNPLKGLKILKDAAITTAAEVVEPIRDSRWAASLIKTGAGTRLQGALLAFDREVADVEINSSIPLRTIKISVFGFDFGATLARAFVHAVFERSQKQGNDQFYRQARIEVVFAGLFDAVDRTSAEIPPLEFFLPTTNVLDDGGLIHPEVKALLHLVAAHERRFYRRARLLGDQRRGWREELMPGVSEDIGGGIAPGEQKPSNELALVSLHRMYRAAYSAGVSLLPLQELGEKDINVAKLFIFNDKTPNQQGAQSLTARYRRLLGHQTPGHDGFLLNMRYYIRWLANIWHAYKAELQQLDDREESLYQSQFSDSSWLARTLGLGSETARQREVRLEQTNAVHQRRAELHDQFRWLSEVDEEARDMRNRLRIYRTRAAGTRQQLEVWLVLLTEWFEPSPLEPEIADLFAFFVHDQQVLSNTQRTARWWSGENFFDIRGFDRPRGSLSTNQATTQSQHSDNSAVAG</sequence>
<dbReference type="OrthoDB" id="4378831at2"/>
<protein>
    <submittedName>
        <fullName evidence="3">Uncharacterized alpha/beta hydrolase domain</fullName>
    </submittedName>
</protein>
<evidence type="ECO:0000256" key="1">
    <source>
        <dbReference type="SAM" id="MobiDB-lite"/>
    </source>
</evidence>
<proteinExistence type="predicted"/>
<dbReference type="EMBL" id="FOUA01000001">
    <property type="protein sequence ID" value="SFL60998.1"/>
    <property type="molecule type" value="Genomic_DNA"/>
</dbReference>
<dbReference type="Proteomes" id="UP000186904">
    <property type="component" value="Unassembled WGS sequence"/>
</dbReference>
<keyword evidence="3" id="KW-0378">Hydrolase</keyword>
<reference evidence="4 5" key="1">
    <citation type="submission" date="2016-10" db="EMBL/GenBank/DDBJ databases">
        <authorList>
            <person name="de Groot N.N."/>
        </authorList>
    </citation>
    <scope>NUCLEOTIDE SEQUENCE [LARGE SCALE GENOMIC DNA]</scope>
    <source>
        <strain evidence="3 4">CGMCC 1.9095</strain>
        <strain evidence="2 5">DSM 22558</strain>
    </source>
</reference>
<keyword evidence="4" id="KW-1185">Reference proteome</keyword>
<dbReference type="EMBL" id="FOGN01000001">
    <property type="protein sequence ID" value="SER67616.1"/>
    <property type="molecule type" value="Genomic_DNA"/>
</dbReference>
<dbReference type="STRING" id="653930.SAMN05216589_1275"/>
<evidence type="ECO:0000313" key="4">
    <source>
        <dbReference type="Proteomes" id="UP000186599"/>
    </source>
</evidence>
<dbReference type="PANTHER" id="PTHR33840">
    <property type="match status" value="1"/>
</dbReference>
<name>A0A1I4J2Y9_9GAMM</name>